<keyword evidence="1" id="KW-0479">Metal-binding</keyword>
<evidence type="ECO:0000256" key="2">
    <source>
        <dbReference type="SAM" id="MobiDB-lite"/>
    </source>
</evidence>
<gene>
    <name evidence="4" type="ORF">PPTG_02014</name>
</gene>
<organism evidence="4 5">
    <name type="scientific">Phytophthora nicotianae (strain INRA-310)</name>
    <name type="common">Phytophthora parasitica</name>
    <dbReference type="NCBI Taxonomy" id="761204"/>
    <lineage>
        <taxon>Eukaryota</taxon>
        <taxon>Sar</taxon>
        <taxon>Stramenopiles</taxon>
        <taxon>Oomycota</taxon>
        <taxon>Peronosporomycetes</taxon>
        <taxon>Peronosporales</taxon>
        <taxon>Peronosporaceae</taxon>
        <taxon>Phytophthora</taxon>
    </lineage>
</organism>
<dbReference type="VEuPathDB" id="FungiDB:PPTG_02014"/>
<feature type="compositionally biased region" description="Basic and acidic residues" evidence="2">
    <location>
        <begin position="173"/>
        <end position="182"/>
    </location>
</feature>
<dbReference type="Proteomes" id="UP000018817">
    <property type="component" value="Unassembled WGS sequence"/>
</dbReference>
<protein>
    <recommendedName>
        <fullName evidence="3">CCHC-type domain-containing protein</fullName>
    </recommendedName>
</protein>
<accession>W2R9P3</accession>
<dbReference type="InterPro" id="IPR001878">
    <property type="entry name" value="Znf_CCHC"/>
</dbReference>
<evidence type="ECO:0000313" key="5">
    <source>
        <dbReference type="Proteomes" id="UP000018817"/>
    </source>
</evidence>
<evidence type="ECO:0000259" key="3">
    <source>
        <dbReference type="PROSITE" id="PS50158"/>
    </source>
</evidence>
<dbReference type="GO" id="GO:0003676">
    <property type="term" value="F:nucleic acid binding"/>
    <property type="evidence" value="ECO:0007669"/>
    <property type="project" value="InterPro"/>
</dbReference>
<feature type="domain" description="CCHC-type" evidence="3">
    <location>
        <begin position="240"/>
        <end position="254"/>
    </location>
</feature>
<dbReference type="OrthoDB" id="128432at2759"/>
<dbReference type="EMBL" id="KI669563">
    <property type="protein sequence ID" value="ETN21946.1"/>
    <property type="molecule type" value="Genomic_DNA"/>
</dbReference>
<keyword evidence="1" id="KW-0863">Zinc-finger</keyword>
<evidence type="ECO:0000313" key="4">
    <source>
        <dbReference type="EMBL" id="ETN21946.1"/>
    </source>
</evidence>
<dbReference type="GeneID" id="20172271"/>
<reference evidence="4 5" key="2">
    <citation type="submission" date="2013-11" db="EMBL/GenBank/DDBJ databases">
        <title>The Genome Sequence of Phytophthora parasitica INRA-310.</title>
        <authorList>
            <consortium name="The Broad Institute Genomics Platform"/>
            <person name="Russ C."/>
            <person name="Tyler B."/>
            <person name="Panabieres F."/>
            <person name="Shan W."/>
            <person name="Tripathy S."/>
            <person name="Grunwald N."/>
            <person name="Machado M."/>
            <person name="Johnson C.S."/>
            <person name="Arredondo F."/>
            <person name="Hong C."/>
            <person name="Coffey M."/>
            <person name="Young S.K."/>
            <person name="Zeng Q."/>
            <person name="Gargeya S."/>
            <person name="Fitzgerald M."/>
            <person name="Abouelleil A."/>
            <person name="Alvarado L."/>
            <person name="Chapman S.B."/>
            <person name="Gainer-Dewar J."/>
            <person name="Goldberg J."/>
            <person name="Griggs A."/>
            <person name="Gujja S."/>
            <person name="Hansen M."/>
            <person name="Howarth C."/>
            <person name="Imamovic A."/>
            <person name="Ireland A."/>
            <person name="Larimer J."/>
            <person name="McCowan C."/>
            <person name="Murphy C."/>
            <person name="Pearson M."/>
            <person name="Poon T.W."/>
            <person name="Priest M."/>
            <person name="Roberts A."/>
            <person name="Saif S."/>
            <person name="Shea T."/>
            <person name="Sykes S."/>
            <person name="Wortman J."/>
            <person name="Nusbaum C."/>
            <person name="Birren B."/>
        </authorList>
    </citation>
    <scope>NUCLEOTIDE SEQUENCE [LARGE SCALE GENOMIC DNA]</scope>
    <source>
        <strain evidence="4 5">INRA-310</strain>
    </source>
</reference>
<evidence type="ECO:0000256" key="1">
    <source>
        <dbReference type="PROSITE-ProRule" id="PRU00047"/>
    </source>
</evidence>
<dbReference type="OMA" id="DCGTCTR"/>
<name>W2R9P3_PHYN3</name>
<dbReference type="GO" id="GO:0008270">
    <property type="term" value="F:zinc ion binding"/>
    <property type="evidence" value="ECO:0007669"/>
    <property type="project" value="UniProtKB-KW"/>
</dbReference>
<keyword evidence="1" id="KW-0862">Zinc</keyword>
<dbReference type="PROSITE" id="PS50158">
    <property type="entry name" value="ZF_CCHC"/>
    <property type="match status" value="1"/>
</dbReference>
<proteinExistence type="predicted"/>
<reference evidence="5" key="1">
    <citation type="submission" date="2011-12" db="EMBL/GenBank/DDBJ databases">
        <authorList>
            <consortium name="The Broad Institute Genome Sequencing Platform"/>
            <person name="Russ C."/>
            <person name="Tyler B."/>
            <person name="Panabieres F."/>
            <person name="Shan W."/>
            <person name="Tripathy S."/>
            <person name="Grunwald N."/>
            <person name="Machado M."/>
            <person name="Young S.K."/>
            <person name="Zeng Q."/>
            <person name="Gargeya S."/>
            <person name="Fitzgerald M."/>
            <person name="Haas B."/>
            <person name="Abouelleil A."/>
            <person name="Alvarado L."/>
            <person name="Arachchi H.M."/>
            <person name="Berlin A."/>
            <person name="Chapman S.B."/>
            <person name="Gearin G."/>
            <person name="Goldberg J."/>
            <person name="Griggs A."/>
            <person name="Gujja S."/>
            <person name="Hansen M."/>
            <person name="Heiman D."/>
            <person name="Howarth C."/>
            <person name="Larimer J."/>
            <person name="Lui A."/>
            <person name="MacDonald P.J.P."/>
            <person name="McCowen C."/>
            <person name="Montmayeur A."/>
            <person name="Murphy C."/>
            <person name="Neiman D."/>
            <person name="Pearson M."/>
            <person name="Priest M."/>
            <person name="Roberts A."/>
            <person name="Saif S."/>
            <person name="Shea T."/>
            <person name="Sisk P."/>
            <person name="Stolte C."/>
            <person name="Sykes S."/>
            <person name="Wortman J."/>
            <person name="Nusbaum C."/>
            <person name="Birren B."/>
        </authorList>
    </citation>
    <scope>NUCLEOTIDE SEQUENCE [LARGE SCALE GENOMIC DNA]</scope>
    <source>
        <strain evidence="5">INRA-310</strain>
    </source>
</reference>
<sequence length="296" mass="33331">MAYCSRALSVIQKRKIVVSEWIKSGNDVTPHAMKLFNTEKLLVARQTVVVGDEPIFYVFDAFDSRSNTSKNAHVYEVNMYTGVCTRCTVSEQLRIPCRHIQAVIYDRFNNKDAGVAQYDVRKYFHSAYLVRHLQDAVESLSIQLPLEAELLDSNDVKPPPMYRQAGRSSTRMPVKDTRDIVRGSKRKQNRGEDASRSRYCGGEGLDIAVEDLSDEESKRVSAFFDTQLSAASVVKRDKYRCSKCGKNGHNKRRCNATTADIEEEGGIQPGEYVVGGCPFVASGKLTAYTNEVKRYQ</sequence>
<dbReference type="AlphaFoldDB" id="W2R9P3"/>
<feature type="region of interest" description="Disordered" evidence="2">
    <location>
        <begin position="153"/>
        <end position="197"/>
    </location>
</feature>
<dbReference type="RefSeq" id="XP_008893653.1">
    <property type="nucleotide sequence ID" value="XM_008895405.1"/>
</dbReference>